<evidence type="ECO:0000259" key="15">
    <source>
        <dbReference type="Pfam" id="PF07731"/>
    </source>
</evidence>
<dbReference type="PANTHER" id="PTHR11709">
    <property type="entry name" value="MULTI-COPPER OXIDASE"/>
    <property type="match status" value="1"/>
</dbReference>
<dbReference type="InterPro" id="IPR011706">
    <property type="entry name" value="Cu-oxidase_C"/>
</dbReference>
<evidence type="ECO:0000256" key="3">
    <source>
        <dbReference type="ARBA" id="ARBA00004271"/>
    </source>
</evidence>
<dbReference type="Gene3D" id="2.60.40.420">
    <property type="entry name" value="Cupredoxins - blue copper proteins"/>
    <property type="match status" value="3"/>
</dbReference>
<dbReference type="GO" id="GO:0046274">
    <property type="term" value="P:lignin catabolic process"/>
    <property type="evidence" value="ECO:0007669"/>
    <property type="project" value="UniProtKB-KW"/>
</dbReference>
<feature type="domain" description="Plastocyanin-like" evidence="15">
    <location>
        <begin position="365"/>
        <end position="500"/>
    </location>
</feature>
<protein>
    <recommendedName>
        <fullName evidence="5">laccase</fullName>
        <ecNumber evidence="5">1.10.3.2</ecNumber>
    </recommendedName>
</protein>
<keyword evidence="18" id="KW-1185">Reference proteome</keyword>
<dbReference type="Pfam" id="PF07731">
    <property type="entry name" value="Cu-oxidase_2"/>
    <property type="match status" value="1"/>
</dbReference>
<keyword evidence="12" id="KW-0325">Glycoprotein</keyword>
<dbReference type="PROSITE" id="PS00080">
    <property type="entry name" value="MULTICOPPER_OXIDASE2"/>
    <property type="match status" value="1"/>
</dbReference>
<evidence type="ECO:0000259" key="16">
    <source>
        <dbReference type="Pfam" id="PF07732"/>
    </source>
</evidence>
<evidence type="ECO:0000313" key="18">
    <source>
        <dbReference type="Proteomes" id="UP001454036"/>
    </source>
</evidence>
<feature type="domain" description="Plastocyanin-like" evidence="14">
    <location>
        <begin position="70"/>
        <end position="253"/>
    </location>
</feature>
<evidence type="ECO:0000259" key="14">
    <source>
        <dbReference type="Pfam" id="PF00394"/>
    </source>
</evidence>
<dbReference type="InterPro" id="IPR011707">
    <property type="entry name" value="Cu-oxidase-like_N"/>
</dbReference>
<name>A0AAV3PJN4_LITER</name>
<accession>A0AAV3PJN4</accession>
<dbReference type="InterPro" id="IPR008972">
    <property type="entry name" value="Cupredoxin"/>
</dbReference>
<dbReference type="InterPro" id="IPR002355">
    <property type="entry name" value="Cu_oxidase_Cu_BS"/>
</dbReference>
<comment type="cofactor">
    <cofactor evidence="2">
        <name>Cu cation</name>
        <dbReference type="ChEBI" id="CHEBI:23378"/>
    </cofactor>
</comment>
<evidence type="ECO:0000256" key="1">
    <source>
        <dbReference type="ARBA" id="ARBA00000349"/>
    </source>
</evidence>
<dbReference type="Proteomes" id="UP001454036">
    <property type="component" value="Unassembled WGS sequence"/>
</dbReference>
<evidence type="ECO:0000313" key="17">
    <source>
        <dbReference type="EMBL" id="GAA0151333.1"/>
    </source>
</evidence>
<dbReference type="PROSITE" id="PS00079">
    <property type="entry name" value="MULTICOPPER_OXIDASE1"/>
    <property type="match status" value="1"/>
</dbReference>
<keyword evidence="9" id="KW-0677">Repeat</keyword>
<evidence type="ECO:0000256" key="9">
    <source>
        <dbReference type="ARBA" id="ARBA00022737"/>
    </source>
</evidence>
<evidence type="ECO:0000256" key="13">
    <source>
        <dbReference type="ARBA" id="ARBA00023185"/>
    </source>
</evidence>
<dbReference type="SUPFAM" id="SSF49503">
    <property type="entry name" value="Cupredoxins"/>
    <property type="match status" value="3"/>
</dbReference>
<dbReference type="EMBL" id="BAABME010001762">
    <property type="protein sequence ID" value="GAA0151333.1"/>
    <property type="molecule type" value="Genomic_DNA"/>
</dbReference>
<dbReference type="EC" id="1.10.3.2" evidence="5"/>
<dbReference type="AlphaFoldDB" id="A0AAV3PJN4"/>
<evidence type="ECO:0000256" key="5">
    <source>
        <dbReference type="ARBA" id="ARBA00012297"/>
    </source>
</evidence>
<dbReference type="Pfam" id="PF00394">
    <property type="entry name" value="Cu-oxidase"/>
    <property type="match status" value="1"/>
</dbReference>
<comment type="caution">
    <text evidence="17">The sequence shown here is derived from an EMBL/GenBank/DDBJ whole genome shotgun (WGS) entry which is preliminary data.</text>
</comment>
<reference evidence="17 18" key="1">
    <citation type="submission" date="2024-01" db="EMBL/GenBank/DDBJ databases">
        <title>The complete chloroplast genome sequence of Lithospermum erythrorhizon: insights into the phylogenetic relationship among Boraginaceae species and the maternal lineages of purple gromwells.</title>
        <authorList>
            <person name="Okada T."/>
            <person name="Watanabe K."/>
        </authorList>
    </citation>
    <scope>NUCLEOTIDE SEQUENCE [LARGE SCALE GENOMIC DNA]</scope>
</reference>
<dbReference type="InterPro" id="IPR045087">
    <property type="entry name" value="Cu-oxidase_fam"/>
</dbReference>
<dbReference type="InterPro" id="IPR001117">
    <property type="entry name" value="Cu-oxidase_2nd"/>
</dbReference>
<keyword evidence="10" id="KW-0560">Oxidoreductase</keyword>
<gene>
    <name evidence="17" type="ORF">LIER_10073</name>
</gene>
<keyword evidence="11" id="KW-0186">Copper</keyword>
<comment type="catalytic activity">
    <reaction evidence="1">
        <text>4 hydroquinone + O2 = 4 benzosemiquinone + 2 H2O</text>
        <dbReference type="Rhea" id="RHEA:11276"/>
        <dbReference type="ChEBI" id="CHEBI:15377"/>
        <dbReference type="ChEBI" id="CHEBI:15379"/>
        <dbReference type="ChEBI" id="CHEBI:17594"/>
        <dbReference type="ChEBI" id="CHEBI:17977"/>
        <dbReference type="EC" id="1.10.3.2"/>
    </reaction>
</comment>
<sequence length="518" mass="58428">MSCWADGIAFITQCPIRSGRKFTYKFQVNGQEGTLWWHAHVGFHRATVYGAIVIYPSKGQSYPFPKPDEEQLIILGEWWNRNITELQNELNAMGIGPESSDANLINGWPGDMYSCNLASRRRRFLKYEESPIFHERQRNSTIEMSTTRSNQQPGSFRLNVKKGKTYLLRIINANLDPSIFFKIANHEFVIVATDASYTNPFRTDVIIISPGQTFDVLFTADQTPGLYYLTTSVFVNSDVEIVDTPGTAVVVYEDVDTLNAVPTMPIIPDHHDNDLFYGALRDMTGLVTSPFWEPVPLEIDERMIITIGLGFQPCSSNPKVRCHGLKLSKFRISGSLSNFTFALPDKKSILEAHYKNIDGIFTDDFPNQPPLMFNFTADDYKHDLNVLSTEMATKVKKFKFNSSVEIVFQCTSLVTPENHPMHLHGHNFHILGMGFGTYDPARDSDNLNYVNPVLASTVSVPKNGWTVIRFRANNPGAWFLHCHNEGHLVIGLAGVFIVEDGPNKYTSLPAPPIDYPRC</sequence>
<feature type="domain" description="Plastocyanin-like" evidence="16">
    <location>
        <begin position="2"/>
        <end position="58"/>
    </location>
</feature>
<evidence type="ECO:0000256" key="10">
    <source>
        <dbReference type="ARBA" id="ARBA00023002"/>
    </source>
</evidence>
<keyword evidence="13" id="KW-0439">Lignin degradation</keyword>
<comment type="subcellular location">
    <subcellularLocation>
        <location evidence="3">Secreted</location>
        <location evidence="3">Extracellular space</location>
        <location evidence="3">Apoplast</location>
    </subcellularLocation>
</comment>
<keyword evidence="8" id="KW-0479">Metal-binding</keyword>
<dbReference type="GO" id="GO:0048046">
    <property type="term" value="C:apoplast"/>
    <property type="evidence" value="ECO:0007669"/>
    <property type="project" value="UniProtKB-SubCell"/>
</dbReference>
<dbReference type="Pfam" id="PF07732">
    <property type="entry name" value="Cu-oxidase_3"/>
    <property type="match status" value="1"/>
</dbReference>
<dbReference type="InterPro" id="IPR033138">
    <property type="entry name" value="Cu_oxidase_CS"/>
</dbReference>
<comment type="similarity">
    <text evidence="4">Belongs to the multicopper oxidase family.</text>
</comment>
<evidence type="ECO:0000256" key="11">
    <source>
        <dbReference type="ARBA" id="ARBA00023008"/>
    </source>
</evidence>
<evidence type="ECO:0000256" key="4">
    <source>
        <dbReference type="ARBA" id="ARBA00010609"/>
    </source>
</evidence>
<evidence type="ECO:0000256" key="7">
    <source>
        <dbReference type="ARBA" id="ARBA00022525"/>
    </source>
</evidence>
<dbReference type="CDD" id="cd13875">
    <property type="entry name" value="CuRO_2_LCC_plant"/>
    <property type="match status" value="1"/>
</dbReference>
<dbReference type="PANTHER" id="PTHR11709:SF9">
    <property type="entry name" value="LACCASE-7"/>
    <property type="match status" value="1"/>
</dbReference>
<keyword evidence="6" id="KW-0052">Apoplast</keyword>
<evidence type="ECO:0000256" key="12">
    <source>
        <dbReference type="ARBA" id="ARBA00023180"/>
    </source>
</evidence>
<keyword evidence="7" id="KW-0964">Secreted</keyword>
<dbReference type="GO" id="GO:0005507">
    <property type="term" value="F:copper ion binding"/>
    <property type="evidence" value="ECO:0007669"/>
    <property type="project" value="InterPro"/>
</dbReference>
<proteinExistence type="inferred from homology"/>
<evidence type="ECO:0000256" key="8">
    <source>
        <dbReference type="ARBA" id="ARBA00022723"/>
    </source>
</evidence>
<evidence type="ECO:0000256" key="6">
    <source>
        <dbReference type="ARBA" id="ARBA00022523"/>
    </source>
</evidence>
<evidence type="ECO:0000256" key="2">
    <source>
        <dbReference type="ARBA" id="ARBA00001935"/>
    </source>
</evidence>
<dbReference type="GO" id="GO:0052716">
    <property type="term" value="F:hydroquinone:oxygen oxidoreductase activity"/>
    <property type="evidence" value="ECO:0007669"/>
    <property type="project" value="UniProtKB-EC"/>
</dbReference>
<dbReference type="InterPro" id="IPR034285">
    <property type="entry name" value="CuRO_2_LCC"/>
</dbReference>
<organism evidence="17 18">
    <name type="scientific">Lithospermum erythrorhizon</name>
    <name type="common">Purple gromwell</name>
    <name type="synonym">Lithospermum officinale var. erythrorhizon</name>
    <dbReference type="NCBI Taxonomy" id="34254"/>
    <lineage>
        <taxon>Eukaryota</taxon>
        <taxon>Viridiplantae</taxon>
        <taxon>Streptophyta</taxon>
        <taxon>Embryophyta</taxon>
        <taxon>Tracheophyta</taxon>
        <taxon>Spermatophyta</taxon>
        <taxon>Magnoliopsida</taxon>
        <taxon>eudicotyledons</taxon>
        <taxon>Gunneridae</taxon>
        <taxon>Pentapetalae</taxon>
        <taxon>asterids</taxon>
        <taxon>lamiids</taxon>
        <taxon>Boraginales</taxon>
        <taxon>Boraginaceae</taxon>
        <taxon>Boraginoideae</taxon>
        <taxon>Lithospermeae</taxon>
        <taxon>Lithospermum</taxon>
    </lineage>
</organism>